<keyword evidence="2" id="KW-0808">Transferase</keyword>
<feature type="domain" description="N-acetyltransferase" evidence="1">
    <location>
        <begin position="20"/>
        <end position="185"/>
    </location>
</feature>
<reference evidence="2 3" key="1">
    <citation type="submission" date="2020-08" db="EMBL/GenBank/DDBJ databases">
        <title>Sequencing the genomes of 1000 actinobacteria strains.</title>
        <authorList>
            <person name="Klenk H.-P."/>
        </authorList>
    </citation>
    <scope>NUCLEOTIDE SEQUENCE [LARGE SCALE GENOMIC DNA]</scope>
    <source>
        <strain evidence="2 3">DSM 44551</strain>
    </source>
</reference>
<organism evidence="2 3">
    <name type="scientific">Nocardiopsis composta</name>
    <dbReference type="NCBI Taxonomy" id="157465"/>
    <lineage>
        <taxon>Bacteria</taxon>
        <taxon>Bacillati</taxon>
        <taxon>Actinomycetota</taxon>
        <taxon>Actinomycetes</taxon>
        <taxon>Streptosporangiales</taxon>
        <taxon>Nocardiopsidaceae</taxon>
        <taxon>Nocardiopsis</taxon>
    </lineage>
</organism>
<keyword evidence="3" id="KW-1185">Reference proteome</keyword>
<dbReference type="RefSeq" id="WP_184388773.1">
    <property type="nucleotide sequence ID" value="NZ_BAAAJD010000020.1"/>
</dbReference>
<evidence type="ECO:0000313" key="3">
    <source>
        <dbReference type="Proteomes" id="UP000572635"/>
    </source>
</evidence>
<dbReference type="AlphaFoldDB" id="A0A7W8QI40"/>
<accession>A0A7W8QI40</accession>
<evidence type="ECO:0000313" key="2">
    <source>
        <dbReference type="EMBL" id="MBB5430700.1"/>
    </source>
</evidence>
<dbReference type="InterPro" id="IPR016181">
    <property type="entry name" value="Acyl_CoA_acyltransferase"/>
</dbReference>
<name>A0A7W8QI40_9ACTN</name>
<proteinExistence type="predicted"/>
<dbReference type="SUPFAM" id="SSF55729">
    <property type="entry name" value="Acyl-CoA N-acyltransferases (Nat)"/>
    <property type="match status" value="1"/>
</dbReference>
<dbReference type="Proteomes" id="UP000572635">
    <property type="component" value="Unassembled WGS sequence"/>
</dbReference>
<dbReference type="InterPro" id="IPR000182">
    <property type="entry name" value="GNAT_dom"/>
</dbReference>
<comment type="caution">
    <text evidence="2">The sequence shown here is derived from an EMBL/GenBank/DDBJ whole genome shotgun (WGS) entry which is preliminary data.</text>
</comment>
<dbReference type="Gene3D" id="3.40.630.30">
    <property type="match status" value="1"/>
</dbReference>
<evidence type="ECO:0000259" key="1">
    <source>
        <dbReference type="PROSITE" id="PS51186"/>
    </source>
</evidence>
<sequence length="188" mass="21320">MNTIPADAFRDQPVLTGDLVRLEPLGPAHADALADHLTRLHPDVRRLTGTHTRFTRQAAHHWATSRPQHHDRADWAICDPRTGRLIGDCALMDLSAPDARATYRIAIYDTTRLGRGIGTQTTRLVCDHAFDTVGLHRIDLQVYDFNLRARRTYTACGFTEEGRLRDYLYWDGRHHDAILMAALSTTRP</sequence>
<dbReference type="EMBL" id="JACHDB010000001">
    <property type="protein sequence ID" value="MBB5430700.1"/>
    <property type="molecule type" value="Genomic_DNA"/>
</dbReference>
<dbReference type="Pfam" id="PF13302">
    <property type="entry name" value="Acetyltransf_3"/>
    <property type="match status" value="1"/>
</dbReference>
<protein>
    <submittedName>
        <fullName evidence="2">RimJ/RimL family protein N-acetyltransferase</fullName>
    </submittedName>
</protein>
<dbReference type="InterPro" id="IPR051908">
    <property type="entry name" value="Ribosomal_N-acetyltransferase"/>
</dbReference>
<dbReference type="GO" id="GO:0005737">
    <property type="term" value="C:cytoplasm"/>
    <property type="evidence" value="ECO:0007669"/>
    <property type="project" value="TreeGrafter"/>
</dbReference>
<dbReference type="PROSITE" id="PS51186">
    <property type="entry name" value="GNAT"/>
    <property type="match status" value="1"/>
</dbReference>
<dbReference type="GO" id="GO:1990189">
    <property type="term" value="F:protein N-terminal-serine acetyltransferase activity"/>
    <property type="evidence" value="ECO:0007669"/>
    <property type="project" value="TreeGrafter"/>
</dbReference>
<dbReference type="PANTHER" id="PTHR43441">
    <property type="entry name" value="RIBOSOMAL-PROTEIN-SERINE ACETYLTRANSFERASE"/>
    <property type="match status" value="1"/>
</dbReference>
<gene>
    <name evidence="2" type="ORF">HDA36_000784</name>
</gene>
<dbReference type="GO" id="GO:0008999">
    <property type="term" value="F:protein-N-terminal-alanine acetyltransferase activity"/>
    <property type="evidence" value="ECO:0007669"/>
    <property type="project" value="TreeGrafter"/>
</dbReference>
<dbReference type="PANTHER" id="PTHR43441:SF2">
    <property type="entry name" value="FAMILY ACETYLTRANSFERASE, PUTATIVE (AFU_ORTHOLOGUE AFUA_7G00850)-RELATED"/>
    <property type="match status" value="1"/>
</dbReference>